<keyword evidence="2 4" id="KW-0863">Zinc-finger</keyword>
<evidence type="ECO:0000256" key="4">
    <source>
        <dbReference type="PROSITE-ProRule" id="PRU00027"/>
    </source>
</evidence>
<dbReference type="GO" id="GO:0008270">
    <property type="term" value="F:zinc ion binding"/>
    <property type="evidence" value="ECO:0007669"/>
    <property type="project" value="UniProtKB-KW"/>
</dbReference>
<keyword evidence="7" id="KW-1185">Reference proteome</keyword>
<name>A0A835LGI2_9MAGN</name>
<comment type="caution">
    <text evidence="6">The sequence shown here is derived from an EMBL/GenBank/DDBJ whole genome shotgun (WGS) entry which is preliminary data.</text>
</comment>
<evidence type="ECO:0000256" key="1">
    <source>
        <dbReference type="ARBA" id="ARBA00022723"/>
    </source>
</evidence>
<reference evidence="6 7" key="1">
    <citation type="submission" date="2020-10" db="EMBL/GenBank/DDBJ databases">
        <title>The Coptis chinensis genome and diversification of protoberbering-type alkaloids.</title>
        <authorList>
            <person name="Wang B."/>
            <person name="Shu S."/>
            <person name="Song C."/>
            <person name="Liu Y."/>
        </authorList>
    </citation>
    <scope>NUCLEOTIDE SEQUENCE [LARGE SCALE GENOMIC DNA]</scope>
    <source>
        <strain evidence="6">HL-2020</strain>
        <tissue evidence="6">Leaf</tissue>
    </source>
</reference>
<dbReference type="OrthoDB" id="1936364at2759"/>
<dbReference type="GO" id="GO:0003677">
    <property type="term" value="F:DNA binding"/>
    <property type="evidence" value="ECO:0007669"/>
    <property type="project" value="InterPro"/>
</dbReference>
<dbReference type="Proteomes" id="UP000631114">
    <property type="component" value="Unassembled WGS sequence"/>
</dbReference>
<dbReference type="AlphaFoldDB" id="A0A835LGI2"/>
<organism evidence="6 7">
    <name type="scientific">Coptis chinensis</name>
    <dbReference type="NCBI Taxonomy" id="261450"/>
    <lineage>
        <taxon>Eukaryota</taxon>
        <taxon>Viridiplantae</taxon>
        <taxon>Streptophyta</taxon>
        <taxon>Embryophyta</taxon>
        <taxon>Tracheophyta</taxon>
        <taxon>Spermatophyta</taxon>
        <taxon>Magnoliopsida</taxon>
        <taxon>Ranunculales</taxon>
        <taxon>Ranunculaceae</taxon>
        <taxon>Coptidoideae</taxon>
        <taxon>Coptis</taxon>
    </lineage>
</organism>
<evidence type="ECO:0000256" key="2">
    <source>
        <dbReference type="ARBA" id="ARBA00022771"/>
    </source>
</evidence>
<gene>
    <name evidence="6" type="ORF">IFM89_000509</name>
</gene>
<evidence type="ECO:0000259" key="5">
    <source>
        <dbReference type="PROSITE" id="PS50808"/>
    </source>
</evidence>
<accession>A0A835LGI2</accession>
<dbReference type="PANTHER" id="PTHR32166">
    <property type="entry name" value="OSJNBA0013A04.12 PROTEIN"/>
    <property type="match status" value="1"/>
</dbReference>
<dbReference type="EMBL" id="JADFTS010000008">
    <property type="protein sequence ID" value="KAF9590964.1"/>
    <property type="molecule type" value="Genomic_DNA"/>
</dbReference>
<evidence type="ECO:0000313" key="6">
    <source>
        <dbReference type="EMBL" id="KAF9590964.1"/>
    </source>
</evidence>
<dbReference type="Pfam" id="PF04937">
    <property type="entry name" value="DUF659"/>
    <property type="match status" value="1"/>
</dbReference>
<evidence type="ECO:0000256" key="3">
    <source>
        <dbReference type="ARBA" id="ARBA00022833"/>
    </source>
</evidence>
<dbReference type="SUPFAM" id="SSF53098">
    <property type="entry name" value="Ribonuclease H-like"/>
    <property type="match status" value="1"/>
</dbReference>
<protein>
    <recommendedName>
        <fullName evidence="5">BED-type domain-containing protein</fullName>
    </recommendedName>
</protein>
<dbReference type="InterPro" id="IPR003656">
    <property type="entry name" value="Znf_BED"/>
</dbReference>
<dbReference type="Pfam" id="PF02892">
    <property type="entry name" value="zf-BED"/>
    <property type="match status" value="1"/>
</dbReference>
<keyword evidence="3" id="KW-0862">Zinc</keyword>
<dbReference type="PROSITE" id="PS50808">
    <property type="entry name" value="ZF_BED"/>
    <property type="match status" value="1"/>
</dbReference>
<keyword evidence="1" id="KW-0479">Metal-binding</keyword>
<dbReference type="InterPro" id="IPR007021">
    <property type="entry name" value="DUF659"/>
</dbReference>
<proteinExistence type="predicted"/>
<evidence type="ECO:0000313" key="7">
    <source>
        <dbReference type="Proteomes" id="UP000631114"/>
    </source>
</evidence>
<feature type="domain" description="BED-type" evidence="5">
    <location>
        <begin position="3"/>
        <end position="58"/>
    </location>
</feature>
<sequence>MPRVRDPLWEHAEPTSQKKNKCKFCQLEISRGISRLKYHWAKMIGHDVSPCTAVTDEVMELALNAITEIEDRPRVNKKARGSNSKEANTCSSFNFGSQQSVYRASRQSSTISHQPKVLELLKKKEKEVADIMGVKFIVANNLTFNILRSDELREWCQAIGKYGEGYVPPGSETVRTKILGSLKDEATMYVKSVQESWEDTGCTLMSDGWTYARRRHQVNLLASSPSGIVFLKSEVVKEKQMGEYLANFIMSTMEEIGSHNVVQVVTDNTSNYGSAEAIIQSRYSHVFKTSCVAHCIDLILEDIDKLPSVMPIMKSASELVTFLYMSPAILETTRKFTDNRDLKKPGATRFASQFLCLQFVLEKKIKKK</sequence>
<dbReference type="InterPro" id="IPR012337">
    <property type="entry name" value="RNaseH-like_sf"/>
</dbReference>
<dbReference type="PANTHER" id="PTHR32166:SF123">
    <property type="entry name" value="BED-TYPE DOMAIN-CONTAINING PROTEIN"/>
    <property type="match status" value="1"/>
</dbReference>